<dbReference type="InterPro" id="IPR024431">
    <property type="entry name" value="InsA_HTH_dom"/>
</dbReference>
<evidence type="ECO:0000256" key="3">
    <source>
        <dbReference type="ARBA" id="ARBA00022578"/>
    </source>
</evidence>
<dbReference type="EMBL" id="CADCTY010001835">
    <property type="protein sequence ID" value="CAA9390041.1"/>
    <property type="molecule type" value="Genomic_DNA"/>
</dbReference>
<proteinExistence type="inferred from homology"/>
<dbReference type="PANTHER" id="PTHR47923">
    <property type="entry name" value="INSERTION ELEMENT IS1 1 PROTEIN INSA-RELATED"/>
    <property type="match status" value="1"/>
</dbReference>
<gene>
    <name evidence="7" type="ORF">AVDCRST_MAG94-5354</name>
</gene>
<evidence type="ECO:0000259" key="5">
    <source>
        <dbReference type="Pfam" id="PF03811"/>
    </source>
</evidence>
<evidence type="ECO:0000256" key="1">
    <source>
        <dbReference type="ARBA" id="ARBA00004091"/>
    </source>
</evidence>
<protein>
    <recommendedName>
        <fullName evidence="8">InsA N-terminal domain-containing protein</fullName>
    </recommendedName>
</protein>
<dbReference type="InterPro" id="IPR003220">
    <property type="entry name" value="InsA_N_dom_Znf"/>
</dbReference>
<accession>A0A6J4NPE8</accession>
<evidence type="ECO:0000313" key="7">
    <source>
        <dbReference type="EMBL" id="CAA9390041.1"/>
    </source>
</evidence>
<comment type="similarity">
    <text evidence="2">Belongs to the IS1 elements InsA family.</text>
</comment>
<name>A0A6J4NPE8_9CYAN</name>
<evidence type="ECO:0000256" key="4">
    <source>
        <dbReference type="ARBA" id="ARBA00023172"/>
    </source>
</evidence>
<feature type="domain" description="InsA N-terminal zinc ribbon" evidence="5">
    <location>
        <begin position="1"/>
        <end position="33"/>
    </location>
</feature>
<dbReference type="Pfam" id="PF03811">
    <property type="entry name" value="Zn_ribbon_InsA"/>
    <property type="match status" value="1"/>
</dbReference>
<sequence length="104" mass="11296">MALISLACPHCQSDKAVVKNGKSAEGKQRFRCRGDVCQGRTFMLNPSYPGRLPAIKQQIVDMSLNGSGVRDISRVLHVSTRTVIGELKKSRTAPVRQQSSLTAG</sequence>
<evidence type="ECO:0000256" key="2">
    <source>
        <dbReference type="ARBA" id="ARBA00006212"/>
    </source>
</evidence>
<dbReference type="Pfam" id="PF12759">
    <property type="entry name" value="HTH_Tnp_IS1"/>
    <property type="match status" value="1"/>
</dbReference>
<reference evidence="7" key="1">
    <citation type="submission" date="2020-02" db="EMBL/GenBank/DDBJ databases">
        <authorList>
            <person name="Meier V. D."/>
        </authorList>
    </citation>
    <scope>NUCLEOTIDE SEQUENCE</scope>
    <source>
        <strain evidence="7">AVDCRST_MAG94</strain>
    </source>
</reference>
<dbReference type="AlphaFoldDB" id="A0A6J4NPE8"/>
<evidence type="ECO:0008006" key="8">
    <source>
        <dbReference type="Google" id="ProtNLM"/>
    </source>
</evidence>
<feature type="domain" description="Insertion element IS1 protein InsA helix-turn-helix" evidence="6">
    <location>
        <begin position="47"/>
        <end position="91"/>
    </location>
</feature>
<keyword evidence="4" id="KW-0233">DNA recombination</keyword>
<evidence type="ECO:0000259" key="6">
    <source>
        <dbReference type="Pfam" id="PF12759"/>
    </source>
</evidence>
<dbReference type="InterPro" id="IPR051252">
    <property type="entry name" value="IS1_transposase_InsA"/>
</dbReference>
<dbReference type="PANTHER" id="PTHR47923:SF1">
    <property type="entry name" value="INSERTION ELEMENT IS1 1 PROTEIN INSA-RELATED"/>
    <property type="match status" value="1"/>
</dbReference>
<dbReference type="GO" id="GO:0006313">
    <property type="term" value="P:DNA transposition"/>
    <property type="evidence" value="ECO:0007669"/>
    <property type="project" value="InterPro"/>
</dbReference>
<keyword evidence="3" id="KW-0815">Transposition</keyword>
<organism evidence="7">
    <name type="scientific">uncultured Leptolyngbya sp</name>
    <dbReference type="NCBI Taxonomy" id="332963"/>
    <lineage>
        <taxon>Bacteria</taxon>
        <taxon>Bacillati</taxon>
        <taxon>Cyanobacteriota</taxon>
        <taxon>Cyanophyceae</taxon>
        <taxon>Leptolyngbyales</taxon>
        <taxon>Leptolyngbyaceae</taxon>
        <taxon>Leptolyngbya group</taxon>
        <taxon>Leptolyngbya</taxon>
        <taxon>environmental samples</taxon>
    </lineage>
</organism>
<comment type="function">
    <text evidence="1">Absolutely required for transposition of IS1.</text>
</comment>